<feature type="region of interest" description="Disordered" evidence="1">
    <location>
        <begin position="1"/>
        <end position="20"/>
    </location>
</feature>
<name>A0ABQ2Z5U1_9ACTN</name>
<comment type="caution">
    <text evidence="3">The sequence shown here is derived from an EMBL/GenBank/DDBJ whole genome shotgun (WGS) entry which is preliminary data.</text>
</comment>
<keyword evidence="4" id="KW-1185">Reference proteome</keyword>
<feature type="transmembrane region" description="Helical" evidence="2">
    <location>
        <begin position="28"/>
        <end position="48"/>
    </location>
</feature>
<sequence length="198" mass="22289">MSAVTEAEAPSAPLHTGRRRVRPRRRPFLTAALLLLAALAGYAAWANLRPVQLTASTEVRATPQQVWKVLSTLEDYPRWNPFITRAEVTSEGGRLREGATLRNRMHDRGGDSVFTPRVESLVAGKELSWLGKAGPGWIVDGRHRFVIERIAPDRVRFTQSERFTGVLVPFLQDRLTKDTLPQFHAMNKALKDRIEAAR</sequence>
<protein>
    <recommendedName>
        <fullName evidence="5">SRPBCC domain-containing protein</fullName>
    </recommendedName>
</protein>
<evidence type="ECO:0000313" key="4">
    <source>
        <dbReference type="Proteomes" id="UP000659223"/>
    </source>
</evidence>
<dbReference type="EMBL" id="BMUT01000017">
    <property type="protein sequence ID" value="GGY05544.1"/>
    <property type="molecule type" value="Genomic_DNA"/>
</dbReference>
<dbReference type="PANTHER" id="PTHR36166:SF1">
    <property type="entry name" value="SRPBCC DOMAIN-CONTAINING PROTEIN"/>
    <property type="match status" value="1"/>
</dbReference>
<dbReference type="SUPFAM" id="SSF55961">
    <property type="entry name" value="Bet v1-like"/>
    <property type="match status" value="1"/>
</dbReference>
<reference evidence="4" key="1">
    <citation type="journal article" date="2019" name="Int. J. Syst. Evol. Microbiol.">
        <title>The Global Catalogue of Microorganisms (GCM) 10K type strain sequencing project: providing services to taxonomists for standard genome sequencing and annotation.</title>
        <authorList>
            <consortium name="The Broad Institute Genomics Platform"/>
            <consortium name="The Broad Institute Genome Sequencing Center for Infectious Disease"/>
            <person name="Wu L."/>
            <person name="Ma J."/>
        </authorList>
    </citation>
    <scope>NUCLEOTIDE SEQUENCE [LARGE SCALE GENOMIC DNA]</scope>
    <source>
        <strain evidence="4">JCM 4586</strain>
    </source>
</reference>
<dbReference type="PANTHER" id="PTHR36166">
    <property type="entry name" value="CHROMOSOME 9, WHOLE GENOME SHOTGUN SEQUENCE"/>
    <property type="match status" value="1"/>
</dbReference>
<evidence type="ECO:0000256" key="2">
    <source>
        <dbReference type="SAM" id="Phobius"/>
    </source>
</evidence>
<dbReference type="InterPro" id="IPR019587">
    <property type="entry name" value="Polyketide_cyclase/dehydratase"/>
</dbReference>
<proteinExistence type="predicted"/>
<organism evidence="3 4">
    <name type="scientific">Streptomyces hiroshimensis</name>
    <dbReference type="NCBI Taxonomy" id="66424"/>
    <lineage>
        <taxon>Bacteria</taxon>
        <taxon>Bacillati</taxon>
        <taxon>Actinomycetota</taxon>
        <taxon>Actinomycetes</taxon>
        <taxon>Kitasatosporales</taxon>
        <taxon>Streptomycetaceae</taxon>
        <taxon>Streptomyces</taxon>
    </lineage>
</organism>
<dbReference type="Pfam" id="PF10604">
    <property type="entry name" value="Polyketide_cyc2"/>
    <property type="match status" value="1"/>
</dbReference>
<keyword evidence="2" id="KW-0472">Membrane</keyword>
<evidence type="ECO:0000313" key="3">
    <source>
        <dbReference type="EMBL" id="GGY05544.1"/>
    </source>
</evidence>
<dbReference type="RefSeq" id="WP_190024937.1">
    <property type="nucleotide sequence ID" value="NZ_BMUT01000017.1"/>
</dbReference>
<evidence type="ECO:0008006" key="5">
    <source>
        <dbReference type="Google" id="ProtNLM"/>
    </source>
</evidence>
<gene>
    <name evidence="3" type="ORF">GCM10010324_60390</name>
</gene>
<dbReference type="CDD" id="cd07822">
    <property type="entry name" value="SRPBCC_4"/>
    <property type="match status" value="1"/>
</dbReference>
<accession>A0ABQ2Z5U1</accession>
<evidence type="ECO:0000256" key="1">
    <source>
        <dbReference type="SAM" id="MobiDB-lite"/>
    </source>
</evidence>
<dbReference type="Gene3D" id="3.30.530.20">
    <property type="match status" value="1"/>
</dbReference>
<keyword evidence="2" id="KW-1133">Transmembrane helix</keyword>
<dbReference type="InterPro" id="IPR023393">
    <property type="entry name" value="START-like_dom_sf"/>
</dbReference>
<dbReference type="Proteomes" id="UP000659223">
    <property type="component" value="Unassembled WGS sequence"/>
</dbReference>
<keyword evidence="2" id="KW-0812">Transmembrane</keyword>